<feature type="transmembrane region" description="Helical" evidence="5">
    <location>
        <begin position="320"/>
        <end position="344"/>
    </location>
</feature>
<gene>
    <name evidence="6" type="ORF">PACTADRAFT_782</name>
</gene>
<dbReference type="AlphaFoldDB" id="A0A1E4U2S4"/>
<evidence type="ECO:0000256" key="1">
    <source>
        <dbReference type="ARBA" id="ARBA00004141"/>
    </source>
</evidence>
<protein>
    <recommendedName>
        <fullName evidence="8">Amino acid permease/ SLC12A domain-containing protein</fullName>
    </recommendedName>
</protein>
<evidence type="ECO:0000256" key="3">
    <source>
        <dbReference type="ARBA" id="ARBA00022989"/>
    </source>
</evidence>
<feature type="transmembrane region" description="Helical" evidence="5">
    <location>
        <begin position="175"/>
        <end position="198"/>
    </location>
</feature>
<keyword evidence="4 5" id="KW-0472">Membrane</keyword>
<dbReference type="Proteomes" id="UP000094236">
    <property type="component" value="Unassembled WGS sequence"/>
</dbReference>
<dbReference type="GO" id="GO:0015179">
    <property type="term" value="F:L-amino acid transmembrane transporter activity"/>
    <property type="evidence" value="ECO:0007669"/>
    <property type="project" value="TreeGrafter"/>
</dbReference>
<dbReference type="PANTHER" id="PTHR11785:SF382">
    <property type="entry name" value="LOW-AFFINITY METHIONINE PERMEASE"/>
    <property type="match status" value="1"/>
</dbReference>
<feature type="transmembrane region" description="Helical" evidence="5">
    <location>
        <begin position="364"/>
        <end position="391"/>
    </location>
</feature>
<feature type="transmembrane region" description="Helical" evidence="5">
    <location>
        <begin position="517"/>
        <end position="538"/>
    </location>
</feature>
<evidence type="ECO:0000313" key="6">
    <source>
        <dbReference type="EMBL" id="ODV98300.1"/>
    </source>
</evidence>
<feature type="transmembrane region" description="Helical" evidence="5">
    <location>
        <begin position="122"/>
        <end position="143"/>
    </location>
</feature>
<feature type="transmembrane region" description="Helical" evidence="5">
    <location>
        <begin position="240"/>
        <end position="259"/>
    </location>
</feature>
<feature type="transmembrane region" description="Helical" evidence="5">
    <location>
        <begin position="210"/>
        <end position="228"/>
    </location>
</feature>
<dbReference type="Gene3D" id="1.20.1740.10">
    <property type="entry name" value="Amino acid/polyamine transporter I"/>
    <property type="match status" value="1"/>
</dbReference>
<feature type="transmembrane region" description="Helical" evidence="5">
    <location>
        <begin position="92"/>
        <end position="116"/>
    </location>
</feature>
<evidence type="ECO:0008006" key="8">
    <source>
        <dbReference type="Google" id="ProtNLM"/>
    </source>
</evidence>
<name>A0A1E4U2S4_PACTA</name>
<dbReference type="InterPro" id="IPR002293">
    <property type="entry name" value="AA/rel_permease1"/>
</dbReference>
<feature type="transmembrane region" description="Helical" evidence="5">
    <location>
        <begin position="454"/>
        <end position="471"/>
    </location>
</feature>
<dbReference type="EMBL" id="KV454011">
    <property type="protein sequence ID" value="ODV98300.1"/>
    <property type="molecule type" value="Genomic_DNA"/>
</dbReference>
<dbReference type="OrthoDB" id="5982228at2759"/>
<feature type="transmembrane region" description="Helical" evidence="5">
    <location>
        <begin position="282"/>
        <end position="299"/>
    </location>
</feature>
<feature type="transmembrane region" description="Helical" evidence="5">
    <location>
        <begin position="412"/>
        <end position="438"/>
    </location>
</feature>
<keyword evidence="7" id="KW-1185">Reference proteome</keyword>
<reference evidence="7" key="1">
    <citation type="submission" date="2016-05" db="EMBL/GenBank/DDBJ databases">
        <title>Comparative genomics of biotechnologically important yeasts.</title>
        <authorList>
            <consortium name="DOE Joint Genome Institute"/>
            <person name="Riley R."/>
            <person name="Haridas S."/>
            <person name="Wolfe K.H."/>
            <person name="Lopes M.R."/>
            <person name="Hittinger C.T."/>
            <person name="Goker M."/>
            <person name="Salamov A."/>
            <person name="Wisecaver J."/>
            <person name="Long T.M."/>
            <person name="Aerts A.L."/>
            <person name="Barry K."/>
            <person name="Choi C."/>
            <person name="Clum A."/>
            <person name="Coughlan A.Y."/>
            <person name="Deshpande S."/>
            <person name="Douglass A.P."/>
            <person name="Hanson S.J."/>
            <person name="Klenk H.-P."/>
            <person name="Labutti K."/>
            <person name="Lapidus A."/>
            <person name="Lindquist E."/>
            <person name="Lipzen A."/>
            <person name="Meier-Kolthoff J.P."/>
            <person name="Ohm R.A."/>
            <person name="Otillar R.P."/>
            <person name="Pangilinan J."/>
            <person name="Peng Y."/>
            <person name="Rokas A."/>
            <person name="Rosa C.A."/>
            <person name="Scheuner C."/>
            <person name="Sibirny A.A."/>
            <person name="Slot J.C."/>
            <person name="Stielow J.B."/>
            <person name="Sun H."/>
            <person name="Kurtzman C.P."/>
            <person name="Blackwell M."/>
            <person name="Grigoriev I.V."/>
            <person name="Jeffries T.W."/>
        </authorList>
    </citation>
    <scope>NUCLEOTIDE SEQUENCE [LARGE SCALE GENOMIC DNA]</scope>
    <source>
        <strain evidence="7">NRRL Y-2460</strain>
    </source>
</reference>
<accession>A0A1E4U2S4</accession>
<feature type="transmembrane region" description="Helical" evidence="5">
    <location>
        <begin position="483"/>
        <end position="505"/>
    </location>
</feature>
<keyword evidence="2 5" id="KW-0812">Transmembrane</keyword>
<keyword evidence="3 5" id="KW-1133">Transmembrane helix</keyword>
<proteinExistence type="predicted"/>
<evidence type="ECO:0000256" key="2">
    <source>
        <dbReference type="ARBA" id="ARBA00022692"/>
    </source>
</evidence>
<dbReference type="STRING" id="669874.A0A1E4U2S4"/>
<sequence>MASNSNDYNNAISPDVKLNNSRVVVVSEENDGYCELADGLNEYNGYDGYDGPIDDQLGTTKLVPLSTREEHDYIFLQDIDEELPQGRHLGMFAVIVNFISRILGSGIFATPALIYGDTGGSPFIFFLVWTLAALISFSGLFVYMELGSIVRKNGGTKSFLEFLYYKPRMLMSVMISIYSVVFGFVISNSIIFGQYFLYSLGIEEFEDRDARYAALTLVLVSFIIHCMSTKGGTIIQNILGFLKLALLIAMGFIGIYVLFPKSITNLESNLKAKEFFKIKTEVSVASITAAIFKASYSFAGWNGMHTLSGEIKNPVRTMKIAGPISLLIVFICYLFLNLAYLIVIPTEELIGSAELAGSLLFQKIFGYAIGRRLLTLSVALCAGGNVFVVMYSTARMNQEVFREGFMPFSKFFASNWPLGTPFPSLFICCIITSIFLIFPPPGNLYDYVVNLESYGGQVFITFVLFGLFIFRKRYPNLKAPIRAPLITSALAAIFSLCLLIGPFISDSQRKSSNGDDTIPNYALLCCLFLGCCALYWALKFRLLPWFFGYQLIKTEQELADGLTIKKWEYIYA</sequence>
<evidence type="ECO:0000313" key="7">
    <source>
        <dbReference type="Proteomes" id="UP000094236"/>
    </source>
</evidence>
<dbReference type="PANTHER" id="PTHR11785">
    <property type="entry name" value="AMINO ACID TRANSPORTER"/>
    <property type="match status" value="1"/>
</dbReference>
<comment type="subcellular location">
    <subcellularLocation>
        <location evidence="1">Membrane</location>
        <topology evidence="1">Multi-pass membrane protein</topology>
    </subcellularLocation>
</comment>
<evidence type="ECO:0000256" key="5">
    <source>
        <dbReference type="SAM" id="Phobius"/>
    </source>
</evidence>
<organism evidence="6 7">
    <name type="scientific">Pachysolen tannophilus NRRL Y-2460</name>
    <dbReference type="NCBI Taxonomy" id="669874"/>
    <lineage>
        <taxon>Eukaryota</taxon>
        <taxon>Fungi</taxon>
        <taxon>Dikarya</taxon>
        <taxon>Ascomycota</taxon>
        <taxon>Saccharomycotina</taxon>
        <taxon>Pichiomycetes</taxon>
        <taxon>Pachysolenaceae</taxon>
        <taxon>Pachysolen</taxon>
    </lineage>
</organism>
<dbReference type="Pfam" id="PF13520">
    <property type="entry name" value="AA_permease_2"/>
    <property type="match status" value="1"/>
</dbReference>
<dbReference type="GO" id="GO:0016020">
    <property type="term" value="C:membrane"/>
    <property type="evidence" value="ECO:0007669"/>
    <property type="project" value="UniProtKB-SubCell"/>
</dbReference>
<dbReference type="InterPro" id="IPR050598">
    <property type="entry name" value="AminoAcid_Transporter"/>
</dbReference>
<evidence type="ECO:0000256" key="4">
    <source>
        <dbReference type="ARBA" id="ARBA00023136"/>
    </source>
</evidence>